<dbReference type="Gene3D" id="1.20.1170.10">
    <property type="match status" value="1"/>
</dbReference>
<keyword evidence="2" id="KW-0472">Membrane</keyword>
<sequence length="311" mass="35016">MSCTQVPVTVQKGNVMYTDVPGLPDTNPDKTKIFYDVIIEEAKKPLTAIFFVFAVDMRMDKATKDRIRNCSLLFNEINRCSAAKILILNDIRSWSNPNCLDEKSEEYKTEKAIYDQVRLDAQKHYEQDIKNTTGIEFYCTKVINGINKKINPDNNMNVVLHYLELTLQSFPCEASPHLRNFKMLEKVVTNARENCDFEQQLIDDQEKIIKSLEKSISALKVTEGVSVGAVAVAAVVTAFFTTGVSLVIAGVAAGVAKLTIVASTKIAIALKEKELKSVKEKLNKDNLKKYISEYKEQCKLFEDLKAALNER</sequence>
<dbReference type="OrthoDB" id="5985928at2759"/>
<keyword evidence="4" id="KW-1185">Reference proteome</keyword>
<name>A0A7M5WV25_9CNID</name>
<evidence type="ECO:0000256" key="2">
    <source>
        <dbReference type="SAM" id="Phobius"/>
    </source>
</evidence>
<feature type="coiled-coil region" evidence="1">
    <location>
        <begin position="268"/>
        <end position="311"/>
    </location>
</feature>
<evidence type="ECO:0008006" key="5">
    <source>
        <dbReference type="Google" id="ProtNLM"/>
    </source>
</evidence>
<keyword evidence="2" id="KW-1133">Transmembrane helix</keyword>
<dbReference type="Proteomes" id="UP000594262">
    <property type="component" value="Unplaced"/>
</dbReference>
<evidence type="ECO:0000256" key="1">
    <source>
        <dbReference type="SAM" id="Coils"/>
    </source>
</evidence>
<dbReference type="EnsemblMetazoa" id="CLYHEMT013575.1">
    <property type="protein sequence ID" value="CLYHEMP013575.1"/>
    <property type="gene ID" value="CLYHEMG013575"/>
</dbReference>
<keyword evidence="1" id="KW-0175">Coiled coil</keyword>
<evidence type="ECO:0000313" key="4">
    <source>
        <dbReference type="Proteomes" id="UP000594262"/>
    </source>
</evidence>
<dbReference type="AlphaFoldDB" id="A0A7M5WV25"/>
<protein>
    <recommendedName>
        <fullName evidence="5">G domain-containing protein</fullName>
    </recommendedName>
</protein>
<accession>A0A7M5WV25</accession>
<proteinExistence type="predicted"/>
<evidence type="ECO:0000313" key="3">
    <source>
        <dbReference type="EnsemblMetazoa" id="CLYHEMP013575.1"/>
    </source>
</evidence>
<keyword evidence="2" id="KW-0812">Transmembrane</keyword>
<feature type="transmembrane region" description="Helical" evidence="2">
    <location>
        <begin position="217"/>
        <end position="240"/>
    </location>
</feature>
<organism evidence="3 4">
    <name type="scientific">Clytia hemisphaerica</name>
    <dbReference type="NCBI Taxonomy" id="252671"/>
    <lineage>
        <taxon>Eukaryota</taxon>
        <taxon>Metazoa</taxon>
        <taxon>Cnidaria</taxon>
        <taxon>Hydrozoa</taxon>
        <taxon>Hydroidolina</taxon>
        <taxon>Leptothecata</taxon>
        <taxon>Obeliida</taxon>
        <taxon>Clytiidae</taxon>
        <taxon>Clytia</taxon>
    </lineage>
</organism>
<reference evidence="3" key="1">
    <citation type="submission" date="2021-01" db="UniProtKB">
        <authorList>
            <consortium name="EnsemblMetazoa"/>
        </authorList>
    </citation>
    <scope>IDENTIFICATION</scope>
</reference>